<gene>
    <name evidence="1" type="ORF">THIOM_000672</name>
</gene>
<sequence length="61" mass="6821">MNRIWIVSSHAASKKFNRFSPLFTSSIKSYLCGTSEIKPSIGYLSPIAIRLQPVNSDPVYC</sequence>
<keyword evidence="2" id="KW-1185">Reference proteome</keyword>
<reference evidence="1 2" key="1">
    <citation type="submission" date="2016-05" db="EMBL/GenBank/DDBJ databases">
        <title>Single-cell genome of chain-forming Candidatus Thiomargarita nelsonii and comparison to other large sulfur-oxidizing bacteria.</title>
        <authorList>
            <person name="Winkel M."/>
            <person name="Salman V."/>
            <person name="Woyke T."/>
            <person name="Schulz-Vogt H."/>
            <person name="Richter M."/>
            <person name="Flood B."/>
            <person name="Bailey J."/>
            <person name="Amann R."/>
            <person name="Mussmann M."/>
        </authorList>
    </citation>
    <scope>NUCLEOTIDE SEQUENCE [LARGE SCALE GENOMIC DNA]</scope>
    <source>
        <strain evidence="1 2">THI036</strain>
    </source>
</reference>
<dbReference type="EMBL" id="LUTY01000334">
    <property type="protein sequence ID" value="OAD23497.1"/>
    <property type="molecule type" value="Genomic_DNA"/>
</dbReference>
<dbReference type="Proteomes" id="UP000076962">
    <property type="component" value="Unassembled WGS sequence"/>
</dbReference>
<evidence type="ECO:0000313" key="1">
    <source>
        <dbReference type="EMBL" id="OAD23497.1"/>
    </source>
</evidence>
<accession>A0A176S6A8</accession>
<name>A0A176S6A8_9GAMM</name>
<evidence type="ECO:0000313" key="2">
    <source>
        <dbReference type="Proteomes" id="UP000076962"/>
    </source>
</evidence>
<protein>
    <submittedName>
        <fullName evidence="1">Uncharacterized protein</fullName>
    </submittedName>
</protein>
<proteinExistence type="predicted"/>
<dbReference type="AlphaFoldDB" id="A0A176S6A8"/>
<comment type="caution">
    <text evidence="1">The sequence shown here is derived from an EMBL/GenBank/DDBJ whole genome shotgun (WGS) entry which is preliminary data.</text>
</comment>
<organism evidence="1 2">
    <name type="scientific">Candidatus Thiomargarita nelsonii</name>
    <dbReference type="NCBI Taxonomy" id="1003181"/>
    <lineage>
        <taxon>Bacteria</taxon>
        <taxon>Pseudomonadati</taxon>
        <taxon>Pseudomonadota</taxon>
        <taxon>Gammaproteobacteria</taxon>
        <taxon>Thiotrichales</taxon>
        <taxon>Thiotrichaceae</taxon>
        <taxon>Thiomargarita</taxon>
    </lineage>
</organism>